<protein>
    <submittedName>
        <fullName evidence="1">Uncharacterized protein</fullName>
    </submittedName>
</protein>
<dbReference type="AlphaFoldDB" id="A0AAD5N826"/>
<evidence type="ECO:0000313" key="2">
    <source>
        <dbReference type="Proteomes" id="UP001196413"/>
    </source>
</evidence>
<reference evidence="1" key="1">
    <citation type="submission" date="2021-06" db="EMBL/GenBank/DDBJ databases">
        <title>Parelaphostrongylus tenuis whole genome reference sequence.</title>
        <authorList>
            <person name="Garwood T.J."/>
            <person name="Larsen P.A."/>
            <person name="Fountain-Jones N.M."/>
            <person name="Garbe J.R."/>
            <person name="Macchietto M.G."/>
            <person name="Kania S.A."/>
            <person name="Gerhold R.W."/>
            <person name="Richards J.E."/>
            <person name="Wolf T.M."/>
        </authorList>
    </citation>
    <scope>NUCLEOTIDE SEQUENCE</scope>
    <source>
        <strain evidence="1">MNPRO001-30</strain>
        <tissue evidence="1">Meninges</tissue>
    </source>
</reference>
<organism evidence="1 2">
    <name type="scientific">Parelaphostrongylus tenuis</name>
    <name type="common">Meningeal worm</name>
    <dbReference type="NCBI Taxonomy" id="148309"/>
    <lineage>
        <taxon>Eukaryota</taxon>
        <taxon>Metazoa</taxon>
        <taxon>Ecdysozoa</taxon>
        <taxon>Nematoda</taxon>
        <taxon>Chromadorea</taxon>
        <taxon>Rhabditida</taxon>
        <taxon>Rhabditina</taxon>
        <taxon>Rhabditomorpha</taxon>
        <taxon>Strongyloidea</taxon>
        <taxon>Metastrongylidae</taxon>
        <taxon>Parelaphostrongylus</taxon>
    </lineage>
</organism>
<dbReference type="Proteomes" id="UP001196413">
    <property type="component" value="Unassembled WGS sequence"/>
</dbReference>
<dbReference type="EMBL" id="JAHQIW010005046">
    <property type="protein sequence ID" value="KAJ1364731.1"/>
    <property type="molecule type" value="Genomic_DNA"/>
</dbReference>
<keyword evidence="2" id="KW-1185">Reference proteome</keyword>
<accession>A0AAD5N826</accession>
<evidence type="ECO:0000313" key="1">
    <source>
        <dbReference type="EMBL" id="KAJ1364731.1"/>
    </source>
</evidence>
<proteinExistence type="predicted"/>
<gene>
    <name evidence="1" type="ORF">KIN20_024883</name>
</gene>
<comment type="caution">
    <text evidence="1">The sequence shown here is derived from an EMBL/GenBank/DDBJ whole genome shotgun (WGS) entry which is preliminary data.</text>
</comment>
<sequence length="167" mass="18330">MAVAGSGRNDLEVLSWHHSATEHPPPSAVGPPGNNGIHVTSSAQQQFRLPDVPRVPSRAISAPRETCRTQFAARAIVRHTPQRKGGIKYLALIPPCPKHIMSLSVLEEKTTASVSPWTLKPISDADIVHSHTQETCSFVQVSFIQCSNNRLERSMHKQWAKDTGQSL</sequence>
<name>A0AAD5N826_PARTN</name>